<name>A0A8T1R6C2_CARIL</name>
<evidence type="ECO:0000313" key="5">
    <source>
        <dbReference type="Proteomes" id="UP000811609"/>
    </source>
</evidence>
<feature type="compositionally biased region" description="Basic and acidic residues" evidence="1">
    <location>
        <begin position="124"/>
        <end position="140"/>
    </location>
</feature>
<keyword evidence="2" id="KW-0812">Transmembrane</keyword>
<evidence type="ECO:0000259" key="3">
    <source>
        <dbReference type="Pfam" id="PF14364"/>
    </source>
</evidence>
<dbReference type="AlphaFoldDB" id="A0A8T1R6C2"/>
<dbReference type="InterPro" id="IPR025520">
    <property type="entry name" value="DUF4408"/>
</dbReference>
<feature type="region of interest" description="Disordered" evidence="1">
    <location>
        <begin position="147"/>
        <end position="187"/>
    </location>
</feature>
<evidence type="ECO:0000256" key="2">
    <source>
        <dbReference type="SAM" id="Phobius"/>
    </source>
</evidence>
<feature type="transmembrane region" description="Helical" evidence="2">
    <location>
        <begin position="6"/>
        <end position="30"/>
    </location>
</feature>
<dbReference type="OrthoDB" id="1685070at2759"/>
<accession>A0A8T1R6C2</accession>
<keyword evidence="2" id="KW-1133">Transmembrane helix</keyword>
<dbReference type="Pfam" id="PF05553">
    <property type="entry name" value="DUF761"/>
    <property type="match status" value="1"/>
</dbReference>
<evidence type="ECO:0000313" key="4">
    <source>
        <dbReference type="EMBL" id="KAG6662034.1"/>
    </source>
</evidence>
<dbReference type="PANTHER" id="PTHR33098:SF57">
    <property type="entry name" value="DUF4408 DOMAIN PROTEIN"/>
    <property type="match status" value="1"/>
</dbReference>
<keyword evidence="5" id="KW-1185">Reference proteome</keyword>
<proteinExistence type="predicted"/>
<feature type="compositionally biased region" description="Basic and acidic residues" evidence="1">
    <location>
        <begin position="147"/>
        <end position="169"/>
    </location>
</feature>
<protein>
    <recommendedName>
        <fullName evidence="3">DUF4408 domain-containing protein</fullName>
    </recommendedName>
</protein>
<dbReference type="InterPro" id="IPR008480">
    <property type="entry name" value="DUF761_pln"/>
</dbReference>
<reference evidence="4" key="1">
    <citation type="submission" date="2020-12" db="EMBL/GenBank/DDBJ databases">
        <title>WGS assembly of Carya illinoinensis cv. Pawnee.</title>
        <authorList>
            <person name="Platts A."/>
            <person name="Shu S."/>
            <person name="Wright S."/>
            <person name="Barry K."/>
            <person name="Edger P."/>
            <person name="Pires J.C."/>
            <person name="Schmutz J."/>
        </authorList>
    </citation>
    <scope>NUCLEOTIDE SEQUENCE</scope>
    <source>
        <tissue evidence="4">Leaf</tissue>
    </source>
</reference>
<evidence type="ECO:0000256" key="1">
    <source>
        <dbReference type="SAM" id="MobiDB-lite"/>
    </source>
</evidence>
<organism evidence="4 5">
    <name type="scientific">Carya illinoinensis</name>
    <name type="common">Pecan</name>
    <dbReference type="NCBI Taxonomy" id="32201"/>
    <lineage>
        <taxon>Eukaryota</taxon>
        <taxon>Viridiplantae</taxon>
        <taxon>Streptophyta</taxon>
        <taxon>Embryophyta</taxon>
        <taxon>Tracheophyta</taxon>
        <taxon>Spermatophyta</taxon>
        <taxon>Magnoliopsida</taxon>
        <taxon>eudicotyledons</taxon>
        <taxon>Gunneridae</taxon>
        <taxon>Pentapetalae</taxon>
        <taxon>rosids</taxon>
        <taxon>fabids</taxon>
        <taxon>Fagales</taxon>
        <taxon>Juglandaceae</taxon>
        <taxon>Carya</taxon>
    </lineage>
</organism>
<dbReference type="EMBL" id="CM031811">
    <property type="protein sequence ID" value="KAG6662034.1"/>
    <property type="molecule type" value="Genomic_DNA"/>
</dbReference>
<dbReference type="Proteomes" id="UP000811609">
    <property type="component" value="Chromosome 3"/>
</dbReference>
<keyword evidence="2" id="KW-0472">Membrane</keyword>
<feature type="region of interest" description="Disordered" evidence="1">
    <location>
        <begin position="121"/>
        <end position="140"/>
    </location>
</feature>
<comment type="caution">
    <text evidence="4">The sequence shown here is derived from an EMBL/GenBank/DDBJ whole genome shotgun (WGS) entry which is preliminary data.</text>
</comment>
<sequence length="222" mass="25491">MNYMWAFITSWFTPAYIFLPLNLIIATIFLRSRFGSQRIPEQKQLGRVTSVLDRVRSNNFSLYKFKQPNADPIADHFLLPTGPKHVNTPYPIPDHPPTQIAGPPFLLERLKSINLSSLYPSDSSARESEVHHPTDLNTDADHLVRRSKSDKGVVGAHERPREKIKKSMSEKSAVGSSEEKVTASLEDDEEVDVKADDFIYRFKQQLRLQRLDSLLRYRDRLA</sequence>
<gene>
    <name evidence="4" type="ORF">CIPAW_03G215500</name>
</gene>
<feature type="domain" description="DUF4408" evidence="3">
    <location>
        <begin position="4"/>
        <end position="34"/>
    </location>
</feature>
<dbReference type="PANTHER" id="PTHR33098">
    <property type="entry name" value="COTTON FIBER (DUF761)"/>
    <property type="match status" value="1"/>
</dbReference>
<dbReference type="Pfam" id="PF14364">
    <property type="entry name" value="DUF4408"/>
    <property type="match status" value="1"/>
</dbReference>